<dbReference type="EMBL" id="JAWDGP010000247">
    <property type="protein sequence ID" value="KAK3802321.1"/>
    <property type="molecule type" value="Genomic_DNA"/>
</dbReference>
<sequence length="129" mass="14678">MNEVPIIRRGMMLSSQTTSAISKGSFMKADTASQCEKYPKDALSFEKIRNIHNGHLYPSFREASRQSGILQSGKKGKKSLKYLLLLPILFGAEKSLFVILILYKYSDPVGLWTHLQTHMSEDFTYEQQS</sequence>
<reference evidence="2" key="1">
    <citation type="journal article" date="2023" name="G3 (Bethesda)">
        <title>A reference genome for the long-term kleptoplast-retaining sea slug Elysia crispata morphotype clarki.</title>
        <authorList>
            <person name="Eastman K.E."/>
            <person name="Pendleton A.L."/>
            <person name="Shaikh M.A."/>
            <person name="Suttiyut T."/>
            <person name="Ogas R."/>
            <person name="Tomko P."/>
            <person name="Gavelis G."/>
            <person name="Widhalm J.R."/>
            <person name="Wisecaver J.H."/>
        </authorList>
    </citation>
    <scope>NUCLEOTIDE SEQUENCE</scope>
    <source>
        <strain evidence="2">ECLA1</strain>
    </source>
</reference>
<accession>A0AAE1ECC8</accession>
<comment type="caution">
    <text evidence="2">The sequence shown here is derived from an EMBL/GenBank/DDBJ whole genome shotgun (WGS) entry which is preliminary data.</text>
</comment>
<keyword evidence="1" id="KW-0812">Transmembrane</keyword>
<name>A0AAE1ECC8_9GAST</name>
<dbReference type="Proteomes" id="UP001283361">
    <property type="component" value="Unassembled WGS sequence"/>
</dbReference>
<evidence type="ECO:0000313" key="2">
    <source>
        <dbReference type="EMBL" id="KAK3802321.1"/>
    </source>
</evidence>
<feature type="transmembrane region" description="Helical" evidence="1">
    <location>
        <begin position="82"/>
        <end position="103"/>
    </location>
</feature>
<organism evidence="2 3">
    <name type="scientific">Elysia crispata</name>
    <name type="common">lettuce slug</name>
    <dbReference type="NCBI Taxonomy" id="231223"/>
    <lineage>
        <taxon>Eukaryota</taxon>
        <taxon>Metazoa</taxon>
        <taxon>Spiralia</taxon>
        <taxon>Lophotrochozoa</taxon>
        <taxon>Mollusca</taxon>
        <taxon>Gastropoda</taxon>
        <taxon>Heterobranchia</taxon>
        <taxon>Euthyneura</taxon>
        <taxon>Panpulmonata</taxon>
        <taxon>Sacoglossa</taxon>
        <taxon>Placobranchoidea</taxon>
        <taxon>Plakobranchidae</taxon>
        <taxon>Elysia</taxon>
    </lineage>
</organism>
<keyword evidence="1" id="KW-1133">Transmembrane helix</keyword>
<evidence type="ECO:0000256" key="1">
    <source>
        <dbReference type="SAM" id="Phobius"/>
    </source>
</evidence>
<proteinExistence type="predicted"/>
<evidence type="ECO:0000313" key="3">
    <source>
        <dbReference type="Proteomes" id="UP001283361"/>
    </source>
</evidence>
<protein>
    <submittedName>
        <fullName evidence="2">Uncharacterized protein</fullName>
    </submittedName>
</protein>
<keyword evidence="3" id="KW-1185">Reference proteome</keyword>
<gene>
    <name evidence="2" type="ORF">RRG08_018422</name>
</gene>
<keyword evidence="1" id="KW-0472">Membrane</keyword>
<dbReference type="AlphaFoldDB" id="A0AAE1ECC8"/>